<feature type="region of interest" description="Disordered" evidence="1">
    <location>
        <begin position="720"/>
        <end position="794"/>
    </location>
</feature>
<keyword evidence="4" id="KW-1185">Reference proteome</keyword>
<protein>
    <submittedName>
        <fullName evidence="3">Uncharacterized protein</fullName>
    </submittedName>
</protein>
<keyword evidence="2" id="KW-0472">Membrane</keyword>
<feature type="compositionally biased region" description="Polar residues" evidence="1">
    <location>
        <begin position="737"/>
        <end position="752"/>
    </location>
</feature>
<feature type="transmembrane region" description="Helical" evidence="2">
    <location>
        <begin position="933"/>
        <end position="954"/>
    </location>
</feature>
<dbReference type="EMBL" id="CAUYUJ010014949">
    <property type="protein sequence ID" value="CAK0848040.1"/>
    <property type="molecule type" value="Genomic_DNA"/>
</dbReference>
<proteinExistence type="predicted"/>
<organism evidence="3 4">
    <name type="scientific">Prorocentrum cordatum</name>
    <dbReference type="NCBI Taxonomy" id="2364126"/>
    <lineage>
        <taxon>Eukaryota</taxon>
        <taxon>Sar</taxon>
        <taxon>Alveolata</taxon>
        <taxon>Dinophyceae</taxon>
        <taxon>Prorocentrales</taxon>
        <taxon>Prorocentraceae</taxon>
        <taxon>Prorocentrum</taxon>
    </lineage>
</organism>
<evidence type="ECO:0000256" key="1">
    <source>
        <dbReference type="SAM" id="MobiDB-lite"/>
    </source>
</evidence>
<evidence type="ECO:0000256" key="2">
    <source>
        <dbReference type="SAM" id="Phobius"/>
    </source>
</evidence>
<reference evidence="3" key="1">
    <citation type="submission" date="2023-10" db="EMBL/GenBank/DDBJ databases">
        <authorList>
            <person name="Chen Y."/>
            <person name="Shah S."/>
            <person name="Dougan E. K."/>
            <person name="Thang M."/>
            <person name="Chan C."/>
        </authorList>
    </citation>
    <scope>NUCLEOTIDE SEQUENCE [LARGE SCALE GENOMIC DNA]</scope>
</reference>
<comment type="caution">
    <text evidence="3">The sequence shown here is derived from an EMBL/GenBank/DDBJ whole genome shotgun (WGS) entry which is preliminary data.</text>
</comment>
<evidence type="ECO:0000313" key="3">
    <source>
        <dbReference type="EMBL" id="CAK0848040.1"/>
    </source>
</evidence>
<feature type="transmembrane region" description="Helical" evidence="2">
    <location>
        <begin position="810"/>
        <end position="832"/>
    </location>
</feature>
<dbReference type="Proteomes" id="UP001189429">
    <property type="component" value="Unassembled WGS sequence"/>
</dbReference>
<gene>
    <name evidence="3" type="ORF">PCOR1329_LOCUS41095</name>
</gene>
<keyword evidence="2" id="KW-0812">Transmembrane</keyword>
<keyword evidence="2" id="KW-1133">Transmembrane helix</keyword>
<accession>A0ABN9TS49</accession>
<evidence type="ECO:0000313" key="4">
    <source>
        <dbReference type="Proteomes" id="UP001189429"/>
    </source>
</evidence>
<name>A0ABN9TS49_9DINO</name>
<sequence length="1000" mass="106927">MVSPELQRHINSELHCEAAILKEKRKASESINLLAGAPSPKLESGVSRAQSEGLRHLREPIVSFAGVRLVAPPNQCNALRISEIEFPFRHLGHAASQIRSFEVTRWTSGYIGSSASCTSIRDLVGYAVFIADLIHRGLVCLGKRRPHTVGIFFVWKSDAARLRVILDARRVNSKFVEPAHYQFAAASAWSSMKEGPTFERNMAQADDLLIRDRHQAPNLDSHSLGIGVYADNVAVVSQDPAVVVRTCEQIVLRMGSVGLICEGVSEPSDEQTELRQAAPLPPFAFANCRRFDDPVVIATDASGAGFVDHGGLGVTELERGPLAVELAISQGERWRYSASSAIAARGRSGLAVRARRGTTDFAAIPRDMIGDKRAWKAFFSGRFRRIEDVVTLEVDQVLLRARANGAAAGLSGLGDYLVDDPAPGGEVHGFKTGAAGQVGPTALQFEKVDALFFAGHNHDRADKLYAAVKHVLPKAGLGDHSKMAAALVAAKGCPRLGRGQARAPLAKPPVFAAIGLAERWGWRDVDAALCLSWGAYFHDLLKLAGAPLVPPVWVGGQALPAAGAWALLLNPEEQPLRSKARPFDESAALTPAMSAVIGQRLQQLKDRAGPEGRAWDLSSHEFGRQFRALFRALGRDSARPYQVRHGAASCDMAEGRRGLVDIQHRLRHATDQSSRRCGKHARCPAELAAAPTPILVHGQQVADRLAEVIAGKCQPALPASLQTATSPVPRRKRNGRQVRSLSLWSHSATPRTPRQPLLDGSPSAGTPPRSRTGGGSPADFSSPGGSSGAGGEVADAGVAARGGESLRDQLLSGAFAELSVVFIVNSLFYNLFLGNMQVEAQAALLAGPAGLSAGTPEETAGAAAGEVSTYLRFSPLSVFLNPVLGYCIDRYGFSPVVALMFSSGVCHATALWLGAFAPAVVAFSIFANSNFAYMFSYLAFEFGFNYYGLLAGVIQVRGYKAMSATLAMIASGDWPRYQQPAALCYDSAAAVDEYTQDGER</sequence>